<dbReference type="AlphaFoldDB" id="T1ET04"/>
<reference evidence="3 5" key="2">
    <citation type="journal article" date="2013" name="Nature">
        <title>Insights into bilaterian evolution from three spiralian genomes.</title>
        <authorList>
            <person name="Simakov O."/>
            <person name="Marletaz F."/>
            <person name="Cho S.J."/>
            <person name="Edsinger-Gonzales E."/>
            <person name="Havlak P."/>
            <person name="Hellsten U."/>
            <person name="Kuo D.H."/>
            <person name="Larsson T."/>
            <person name="Lv J."/>
            <person name="Arendt D."/>
            <person name="Savage R."/>
            <person name="Osoegawa K."/>
            <person name="de Jong P."/>
            <person name="Grimwood J."/>
            <person name="Chapman J.A."/>
            <person name="Shapiro H."/>
            <person name="Aerts A."/>
            <person name="Otillar R.P."/>
            <person name="Terry A.Y."/>
            <person name="Boore J.L."/>
            <person name="Grigoriev I.V."/>
            <person name="Lindberg D.R."/>
            <person name="Seaver E.C."/>
            <person name="Weisblat D.A."/>
            <person name="Putnam N.H."/>
            <person name="Rokhsar D.S."/>
        </authorList>
    </citation>
    <scope>NUCLEOTIDE SEQUENCE</scope>
</reference>
<sequence length="638" mass="71643">MVDKVKRTTNKSAKEGSNLTLQCFHCDSLFPLPAGVSDESYEFIITANNLKFFCDACLKKFSVEKQFYKKLEQSKSEMVEEMKKLNDVNKTIISEEKQFHKELEKGNSEIIEEMKKLNDINKKIIFEVVAIRAAIDGNESKLTHIDTSGAKLSGEIASLKSELNRSFASVVSGEMKKGVQSINQDVKIVQKKLQDVFDNKEREANIIMFNLKEGSDDNARVCQILDHLTEGVCGEKNVLKMMRLGKKNDNAIRPILIKFNNIEAKSHVFNGIRKMKTLKDDLACTRLGHDLSIDQRAVLKKLLKEAKEAEEGCKQVVIGLLNVRSIASKVNGIHGLICDGLDILVLTETWHGVVGNNSVRLAMPPGFWYVDYVRQHDPGHGGLIVYFRKDFGYKKLVLPLFATFEAVSIRFSTSGYQFILLAIYRPGSAQISSLFFDELISVLEYVTMLNANILMMGDFNVHIERVNDIHTVRLNEILDAFQMISHVHEPTHEQGGILDLVISSSNFPILGVEIFPSGIFSDHDKIAKIVHSVNSSSVSTSLLEDRESPTVALTSFPEIAEEDLVKIILDSPSKTCSLDIMPTHIFKKYLKCGEPASVVLRPVFMWWASPTEMNAGYGERRSNQPEIESTGIDKFVKL</sequence>
<dbReference type="Gene3D" id="3.60.10.10">
    <property type="entry name" value="Endonuclease/exonuclease/phosphatase"/>
    <property type="match status" value="1"/>
</dbReference>
<dbReference type="OrthoDB" id="10072198at2759"/>
<accession>T1ET04</accession>
<evidence type="ECO:0000313" key="3">
    <source>
        <dbReference type="EMBL" id="ESN99181.1"/>
    </source>
</evidence>
<dbReference type="KEGG" id="hro:HELRODRAFT_162678"/>
<dbReference type="GeneID" id="20199704"/>
<name>T1ET04_HELRO</name>
<keyword evidence="5" id="KW-1185">Reference proteome</keyword>
<reference evidence="5" key="1">
    <citation type="submission" date="2012-12" db="EMBL/GenBank/DDBJ databases">
        <authorList>
            <person name="Hellsten U."/>
            <person name="Grimwood J."/>
            <person name="Chapman J.A."/>
            <person name="Shapiro H."/>
            <person name="Aerts A."/>
            <person name="Otillar R.P."/>
            <person name="Terry A.Y."/>
            <person name="Boore J.L."/>
            <person name="Simakov O."/>
            <person name="Marletaz F."/>
            <person name="Cho S.-J."/>
            <person name="Edsinger-Gonzales E."/>
            <person name="Havlak P."/>
            <person name="Kuo D.-H."/>
            <person name="Larsson T."/>
            <person name="Lv J."/>
            <person name="Arendt D."/>
            <person name="Savage R."/>
            <person name="Osoegawa K."/>
            <person name="de Jong P."/>
            <person name="Lindberg D.R."/>
            <person name="Seaver E.C."/>
            <person name="Weisblat D.A."/>
            <person name="Putnam N.H."/>
            <person name="Grigoriev I.V."/>
            <person name="Rokhsar D.S."/>
        </authorList>
    </citation>
    <scope>NUCLEOTIDE SEQUENCE</scope>
</reference>
<dbReference type="InterPro" id="IPR005135">
    <property type="entry name" value="Endo/exonuclease/phosphatase"/>
</dbReference>
<dbReference type="SUPFAM" id="SSF56219">
    <property type="entry name" value="DNase I-like"/>
    <property type="match status" value="1"/>
</dbReference>
<dbReference type="Pfam" id="PF03372">
    <property type="entry name" value="Exo_endo_phos"/>
    <property type="match status" value="1"/>
</dbReference>
<dbReference type="PANTHER" id="PTHR37445">
    <property type="entry name" value="PROTEIN CBG24663"/>
    <property type="match status" value="1"/>
</dbReference>
<dbReference type="GO" id="GO:0003824">
    <property type="term" value="F:catalytic activity"/>
    <property type="evidence" value="ECO:0007669"/>
    <property type="project" value="InterPro"/>
</dbReference>
<feature type="domain" description="Endonuclease/exonuclease/phosphatase" evidence="2">
    <location>
        <begin position="322"/>
        <end position="523"/>
    </location>
</feature>
<dbReference type="HOGENOM" id="CLU_000680_29_4_1"/>
<evidence type="ECO:0000313" key="4">
    <source>
        <dbReference type="EnsemblMetazoa" id="HelroP162678"/>
    </source>
</evidence>
<gene>
    <name evidence="4" type="primary">20199704</name>
    <name evidence="3" type="ORF">HELRODRAFT_162678</name>
</gene>
<proteinExistence type="predicted"/>
<evidence type="ECO:0000256" key="1">
    <source>
        <dbReference type="SAM" id="Coils"/>
    </source>
</evidence>
<dbReference type="EMBL" id="KB097143">
    <property type="protein sequence ID" value="ESN99181.1"/>
    <property type="molecule type" value="Genomic_DNA"/>
</dbReference>
<feature type="coiled-coil region" evidence="1">
    <location>
        <begin position="68"/>
        <end position="120"/>
    </location>
</feature>
<dbReference type="EMBL" id="AMQM01001143">
    <property type="status" value="NOT_ANNOTATED_CDS"/>
    <property type="molecule type" value="Genomic_DNA"/>
</dbReference>
<dbReference type="InParanoid" id="T1ET04"/>
<keyword evidence="1" id="KW-0175">Coiled coil</keyword>
<dbReference type="CTD" id="20199704"/>
<reference evidence="4" key="3">
    <citation type="submission" date="2015-06" db="UniProtKB">
        <authorList>
            <consortium name="EnsemblMetazoa"/>
        </authorList>
    </citation>
    <scope>IDENTIFICATION</scope>
</reference>
<evidence type="ECO:0000313" key="5">
    <source>
        <dbReference type="Proteomes" id="UP000015101"/>
    </source>
</evidence>
<organism evidence="4 5">
    <name type="scientific">Helobdella robusta</name>
    <name type="common">Californian leech</name>
    <dbReference type="NCBI Taxonomy" id="6412"/>
    <lineage>
        <taxon>Eukaryota</taxon>
        <taxon>Metazoa</taxon>
        <taxon>Spiralia</taxon>
        <taxon>Lophotrochozoa</taxon>
        <taxon>Annelida</taxon>
        <taxon>Clitellata</taxon>
        <taxon>Hirudinea</taxon>
        <taxon>Rhynchobdellida</taxon>
        <taxon>Glossiphoniidae</taxon>
        <taxon>Helobdella</taxon>
    </lineage>
</organism>
<dbReference type="EnsemblMetazoa" id="HelroT162678">
    <property type="protein sequence ID" value="HelroP162678"/>
    <property type="gene ID" value="HelroG162678"/>
</dbReference>
<dbReference type="InterPro" id="IPR036691">
    <property type="entry name" value="Endo/exonu/phosph_ase_sf"/>
</dbReference>
<dbReference type="PANTHER" id="PTHR37445:SF3">
    <property type="entry name" value="ZINC FINGER PHD-TYPE DOMAIN-CONTAINING PROTEIN"/>
    <property type="match status" value="1"/>
</dbReference>
<evidence type="ECO:0000259" key="2">
    <source>
        <dbReference type="Pfam" id="PF03372"/>
    </source>
</evidence>
<dbReference type="OMA" id="WASPTEM"/>
<dbReference type="RefSeq" id="XP_009023065.1">
    <property type="nucleotide sequence ID" value="XM_009024817.1"/>
</dbReference>
<dbReference type="Proteomes" id="UP000015101">
    <property type="component" value="Unassembled WGS sequence"/>
</dbReference>
<protein>
    <recommendedName>
        <fullName evidence="2">Endonuclease/exonuclease/phosphatase domain-containing protein</fullName>
    </recommendedName>
</protein>